<dbReference type="GO" id="GO:0106312">
    <property type="term" value="F:methylenetetrahydrofolate reductase (NADH) activity"/>
    <property type="evidence" value="ECO:0007669"/>
    <property type="project" value="UniProtKB-EC"/>
</dbReference>
<accession>A0A1W6ZSP6</accession>
<dbReference type="AlphaFoldDB" id="A0A1W6ZSP6"/>
<reference evidence="10 11" key="1">
    <citation type="submission" date="2017-05" db="EMBL/GenBank/DDBJ databases">
        <title>Full genome sequence of Pseudorhodoplanes sinuspersici.</title>
        <authorList>
            <person name="Dastgheib S.M.M."/>
            <person name="Shavandi M."/>
            <person name="Tirandaz H."/>
        </authorList>
    </citation>
    <scope>NUCLEOTIDE SEQUENCE [LARGE SCALE GENOMIC DNA]</scope>
    <source>
        <strain evidence="10 11">RIPI110</strain>
    </source>
</reference>
<dbReference type="GO" id="GO:0071949">
    <property type="term" value="F:FAD binding"/>
    <property type="evidence" value="ECO:0007669"/>
    <property type="project" value="TreeGrafter"/>
</dbReference>
<evidence type="ECO:0000256" key="2">
    <source>
        <dbReference type="ARBA" id="ARBA00004777"/>
    </source>
</evidence>
<comment type="cofactor">
    <cofactor evidence="1 9">
        <name>FAD</name>
        <dbReference type="ChEBI" id="CHEBI:57692"/>
    </cofactor>
</comment>
<evidence type="ECO:0000313" key="10">
    <source>
        <dbReference type="EMBL" id="ARQ00407.1"/>
    </source>
</evidence>
<organism evidence="10 11">
    <name type="scientific">Pseudorhodoplanes sinuspersici</name>
    <dbReference type="NCBI Taxonomy" id="1235591"/>
    <lineage>
        <taxon>Bacteria</taxon>
        <taxon>Pseudomonadati</taxon>
        <taxon>Pseudomonadota</taxon>
        <taxon>Alphaproteobacteria</taxon>
        <taxon>Hyphomicrobiales</taxon>
        <taxon>Pseudorhodoplanes</taxon>
    </lineage>
</organism>
<comment type="similarity">
    <text evidence="3 9">Belongs to the methylenetetrahydrofolate reductase family.</text>
</comment>
<protein>
    <recommendedName>
        <fullName evidence="9">Methylenetetrahydrofolate reductase</fullName>
    </recommendedName>
</protein>
<dbReference type="SUPFAM" id="SSF51730">
    <property type="entry name" value="FAD-linked oxidoreductase"/>
    <property type="match status" value="1"/>
</dbReference>
<keyword evidence="5 9" id="KW-0274">FAD</keyword>
<dbReference type="PANTHER" id="PTHR45754:SF3">
    <property type="entry name" value="METHYLENETETRAHYDROFOLATE REDUCTASE (NADPH)"/>
    <property type="match status" value="1"/>
</dbReference>
<dbReference type="KEGG" id="psin:CAK95_15955"/>
<evidence type="ECO:0000256" key="9">
    <source>
        <dbReference type="RuleBase" id="RU003862"/>
    </source>
</evidence>
<evidence type="ECO:0000256" key="7">
    <source>
        <dbReference type="ARBA" id="ARBA00034478"/>
    </source>
</evidence>
<dbReference type="OrthoDB" id="9812555at2"/>
<dbReference type="STRING" id="1235591.CAK95_15955"/>
<dbReference type="GO" id="GO:0009086">
    <property type="term" value="P:methionine biosynthetic process"/>
    <property type="evidence" value="ECO:0007669"/>
    <property type="project" value="TreeGrafter"/>
</dbReference>
<evidence type="ECO:0000256" key="8">
    <source>
        <dbReference type="ARBA" id="ARBA00048628"/>
    </source>
</evidence>
<dbReference type="Gene3D" id="3.20.20.220">
    <property type="match status" value="1"/>
</dbReference>
<name>A0A1W6ZSP6_9HYPH</name>
<dbReference type="GO" id="GO:0035999">
    <property type="term" value="P:tetrahydrofolate interconversion"/>
    <property type="evidence" value="ECO:0007669"/>
    <property type="project" value="UniProtKB-UniPathway"/>
</dbReference>
<evidence type="ECO:0000256" key="3">
    <source>
        <dbReference type="ARBA" id="ARBA00006743"/>
    </source>
</evidence>
<dbReference type="Proteomes" id="UP000194137">
    <property type="component" value="Chromosome"/>
</dbReference>
<dbReference type="RefSeq" id="WP_086088803.1">
    <property type="nucleotide sequence ID" value="NZ_CP021112.1"/>
</dbReference>
<dbReference type="Pfam" id="PF02219">
    <property type="entry name" value="MTHFR"/>
    <property type="match status" value="1"/>
</dbReference>
<proteinExistence type="inferred from homology"/>
<dbReference type="UniPathway" id="UPA00193"/>
<comment type="pathway">
    <text evidence="7">Amino-acid biosynthesis; L-methionine biosynthesis via de novo pathway.</text>
</comment>
<keyword evidence="4 9" id="KW-0285">Flavoprotein</keyword>
<evidence type="ECO:0000256" key="4">
    <source>
        <dbReference type="ARBA" id="ARBA00022630"/>
    </source>
</evidence>
<keyword evidence="6 9" id="KW-0560">Oxidoreductase</keyword>
<dbReference type="EMBL" id="CP021112">
    <property type="protein sequence ID" value="ARQ00407.1"/>
    <property type="molecule type" value="Genomic_DNA"/>
</dbReference>
<evidence type="ECO:0000256" key="5">
    <source>
        <dbReference type="ARBA" id="ARBA00022827"/>
    </source>
</evidence>
<comment type="pathway">
    <text evidence="2 9">One-carbon metabolism; tetrahydrofolate interconversion.</text>
</comment>
<gene>
    <name evidence="10" type="ORF">CAK95_15955</name>
</gene>
<comment type="catalytic activity">
    <reaction evidence="8">
        <text>(6S)-5-methyl-5,6,7,8-tetrahydrofolate + NAD(+) = (6R)-5,10-methylene-5,6,7,8-tetrahydrofolate + NADH + H(+)</text>
        <dbReference type="Rhea" id="RHEA:19821"/>
        <dbReference type="ChEBI" id="CHEBI:15378"/>
        <dbReference type="ChEBI" id="CHEBI:15636"/>
        <dbReference type="ChEBI" id="CHEBI:18608"/>
        <dbReference type="ChEBI" id="CHEBI:57540"/>
        <dbReference type="ChEBI" id="CHEBI:57945"/>
        <dbReference type="EC" id="1.5.1.54"/>
    </reaction>
    <physiologicalReaction direction="right-to-left" evidence="8">
        <dbReference type="Rhea" id="RHEA:19823"/>
    </physiologicalReaction>
</comment>
<evidence type="ECO:0000256" key="1">
    <source>
        <dbReference type="ARBA" id="ARBA00001974"/>
    </source>
</evidence>
<dbReference type="GO" id="GO:0005829">
    <property type="term" value="C:cytosol"/>
    <property type="evidence" value="ECO:0007669"/>
    <property type="project" value="TreeGrafter"/>
</dbReference>
<keyword evidence="11" id="KW-1185">Reference proteome</keyword>
<evidence type="ECO:0000313" key="11">
    <source>
        <dbReference type="Proteomes" id="UP000194137"/>
    </source>
</evidence>
<dbReference type="PANTHER" id="PTHR45754">
    <property type="entry name" value="METHYLENETETRAHYDROFOLATE REDUCTASE"/>
    <property type="match status" value="1"/>
</dbReference>
<evidence type="ECO:0000256" key="6">
    <source>
        <dbReference type="ARBA" id="ARBA00023002"/>
    </source>
</evidence>
<dbReference type="InterPro" id="IPR029041">
    <property type="entry name" value="FAD-linked_oxidoreductase-like"/>
</dbReference>
<dbReference type="InterPro" id="IPR003171">
    <property type="entry name" value="Mehydrof_redctse-like"/>
</dbReference>
<sequence length="314" mass="32838">MNIPVVNLFKTKTAADSEVSATIGHITGFLSGFSVEATRPKPGDVEAVAQNAPGGTHLYLSAIPTRPSTELVEQAVLTRKAGIEPVPHIAVRNYASKDELSSLLQRLSEEAGVRRILVISGDRPDSAGAFTASIEVIESGVLQKYGIEEIGIAGHPDGHPVVADGVMQRALLAKIEAAEQGGLKADIVTQFGFDAMAMIRWVKKLRDLGVEAPVRIGMAGPTNLTTLLKYAQRCGVKASVGGVAKHAGLVKHLFGVSAPDGIVRALADANATGSLGPVSAHFFSFGGIGATTRWASHAQKGRMTLDSEGFTVEA</sequence>